<gene>
    <name evidence="1" type="ORF">CA983_11320</name>
</gene>
<comment type="caution">
    <text evidence="1">The sequence shown here is derived from an EMBL/GenBank/DDBJ whole genome shotgun (WGS) entry which is preliminary data.</text>
</comment>
<sequence length="112" mass="12819">MNDSGVASRLALLRFLERVQERDLARTRKWILDEERREAERRVGEQQRPPAPEWLIERGLDRNNIVAVHTGECWDPGKRAKPATRAQAIDALRHQVPACTKCRPDTALGIVD</sequence>
<dbReference type="EMBL" id="NGFN01000050">
    <property type="protein sequence ID" value="OUD03122.1"/>
    <property type="molecule type" value="Genomic_DNA"/>
</dbReference>
<proteinExistence type="predicted"/>
<reference evidence="1 2" key="1">
    <citation type="submission" date="2017-05" db="EMBL/GenBank/DDBJ databases">
        <title>Biotechnological potential of actinobacteria isolated from South African environments.</title>
        <authorList>
            <person name="Le Roes-Hill M."/>
            <person name="Prins A."/>
            <person name="Durrell K.A."/>
        </authorList>
    </citation>
    <scope>NUCLEOTIDE SEQUENCE [LARGE SCALE GENOMIC DNA]</scope>
    <source>
        <strain evidence="1 2">HMC13</strain>
    </source>
</reference>
<organism evidence="1 2">
    <name type="scientific">Streptomyces swartbergensis</name>
    <dbReference type="NCBI Taxonomy" id="487165"/>
    <lineage>
        <taxon>Bacteria</taxon>
        <taxon>Bacillati</taxon>
        <taxon>Actinomycetota</taxon>
        <taxon>Actinomycetes</taxon>
        <taxon>Kitasatosporales</taxon>
        <taxon>Streptomycetaceae</taxon>
        <taxon>Streptomyces</taxon>
    </lineage>
</organism>
<dbReference type="InterPro" id="IPR046200">
    <property type="entry name" value="DUF6233"/>
</dbReference>
<evidence type="ECO:0000313" key="1">
    <source>
        <dbReference type="EMBL" id="OUD03122.1"/>
    </source>
</evidence>
<dbReference type="RefSeq" id="WP_086600757.1">
    <property type="nucleotide sequence ID" value="NZ_NGFN01000050.1"/>
</dbReference>
<dbReference type="Proteomes" id="UP000195105">
    <property type="component" value="Unassembled WGS sequence"/>
</dbReference>
<dbReference type="AlphaFoldDB" id="A0A243S6E1"/>
<evidence type="ECO:0000313" key="2">
    <source>
        <dbReference type="Proteomes" id="UP000195105"/>
    </source>
</evidence>
<accession>A0A243S6E1</accession>
<protein>
    <submittedName>
        <fullName evidence="1">Uncharacterized protein</fullName>
    </submittedName>
</protein>
<dbReference type="Pfam" id="PF19746">
    <property type="entry name" value="DUF6233"/>
    <property type="match status" value="1"/>
</dbReference>
<name>A0A243S6E1_9ACTN</name>
<keyword evidence="2" id="KW-1185">Reference proteome</keyword>